<evidence type="ECO:0000313" key="1">
    <source>
        <dbReference type="EMBL" id="KAJ9053527.1"/>
    </source>
</evidence>
<organism evidence="1 2">
    <name type="scientific">Entomophthora muscae</name>
    <dbReference type="NCBI Taxonomy" id="34485"/>
    <lineage>
        <taxon>Eukaryota</taxon>
        <taxon>Fungi</taxon>
        <taxon>Fungi incertae sedis</taxon>
        <taxon>Zoopagomycota</taxon>
        <taxon>Entomophthoromycotina</taxon>
        <taxon>Entomophthoromycetes</taxon>
        <taxon>Entomophthorales</taxon>
        <taxon>Entomophthoraceae</taxon>
        <taxon>Entomophthora</taxon>
    </lineage>
</organism>
<gene>
    <name evidence="1" type="ORF">DSO57_1023372</name>
</gene>
<protein>
    <submittedName>
        <fullName evidence="1">Uncharacterized protein</fullName>
    </submittedName>
</protein>
<comment type="caution">
    <text evidence="1">The sequence shown here is derived from an EMBL/GenBank/DDBJ whole genome shotgun (WGS) entry which is preliminary data.</text>
</comment>
<keyword evidence="2" id="KW-1185">Reference proteome</keyword>
<name>A0ACC2RTV4_9FUNG</name>
<evidence type="ECO:0000313" key="2">
    <source>
        <dbReference type="Proteomes" id="UP001165960"/>
    </source>
</evidence>
<sequence length="500" mass="54256">MSPALDGRNILAFRLTRVTSVEFGAVISAMRGRDYWGKGRVFGVTWKSCLANQNGAGMDIRDGWSGMRKKMGEKKSNDFALTPASVDSSVDQRTGGTFGAYANIVCVVAGTGTLGLPYAMNQGGWVTAIMFLVVATICTFTSKLLIECLYYKEGERLEEFSDIGRAAFGPLGGYFVKVFQYCITLSAPCIYILLSGLNTHQMVMQFTGHDAVGQRIWILISGLVVAVPVCSMKTLREATILAVFGAFATVVVVLCVVIQGGIQYGSVDYEAPVTAAVKWEGLPLALATLSFSYGGHVVYPHVEATMRNPQQWNRAMLFAVITITAMYLAVAVPGYLYYGETVQSPILDSLPPGAGSITSYILITIHVLLAAPIYLCSFCLEQERLLKVDTQFMSSRHELGLRILLRGSITGVLTLIAIFVPFFSDLMGLVGAIASSIIVFLVPTICHYKLYGFRNRPMWHHPVTLAVVVMGLMGLVLGAISALETLIDHIKNGITVSAHH</sequence>
<dbReference type="Proteomes" id="UP001165960">
    <property type="component" value="Unassembled WGS sequence"/>
</dbReference>
<reference evidence="1" key="1">
    <citation type="submission" date="2022-04" db="EMBL/GenBank/DDBJ databases">
        <title>Genome of the entomopathogenic fungus Entomophthora muscae.</title>
        <authorList>
            <person name="Elya C."/>
            <person name="Lovett B.R."/>
            <person name="Lee E."/>
            <person name="Macias A.M."/>
            <person name="Hajek A.E."/>
            <person name="De Bivort B.L."/>
            <person name="Kasson M.T."/>
            <person name="De Fine Licht H.H."/>
            <person name="Stajich J.E."/>
        </authorList>
    </citation>
    <scope>NUCLEOTIDE SEQUENCE</scope>
    <source>
        <strain evidence="1">Berkeley</strain>
    </source>
</reference>
<proteinExistence type="predicted"/>
<accession>A0ACC2RTV4</accession>
<dbReference type="EMBL" id="QTSX02006511">
    <property type="protein sequence ID" value="KAJ9053527.1"/>
    <property type="molecule type" value="Genomic_DNA"/>
</dbReference>